<protein>
    <submittedName>
        <fullName evidence="1">Uncharacterized protein</fullName>
    </submittedName>
</protein>
<name>A0A0J8UAW5_9MYCO</name>
<evidence type="ECO:0000313" key="2">
    <source>
        <dbReference type="Proteomes" id="UP000037594"/>
    </source>
</evidence>
<comment type="caution">
    <text evidence="1">The sequence shown here is derived from an EMBL/GenBank/DDBJ whole genome shotgun (WGS) entry which is preliminary data.</text>
</comment>
<dbReference type="PATRIC" id="fig|451644.5.peg.3032"/>
<reference evidence="1 2" key="1">
    <citation type="submission" date="2015-06" db="EMBL/GenBank/DDBJ databases">
        <title>Genome sequence of Mycobacterium conceptionense strain MLE.</title>
        <authorList>
            <person name="Greninger A.L."/>
            <person name="Cunningham G."/>
            <person name="Chiu C.Y."/>
            <person name="Miller S."/>
        </authorList>
    </citation>
    <scope>NUCLEOTIDE SEQUENCE [LARGE SCALE GENOMIC DNA]</scope>
    <source>
        <strain evidence="1 2">MLE</strain>
    </source>
</reference>
<accession>A0A0J8UAW5</accession>
<dbReference type="AlphaFoldDB" id="A0A0J8UAW5"/>
<dbReference type="EMBL" id="LFOD01000012">
    <property type="protein sequence ID" value="KMV17540.1"/>
    <property type="molecule type" value="Genomic_DNA"/>
</dbReference>
<sequence>MSERALIGHCAAGDLRIGDRFRRCDTGEDPVVVTRVFTPPGAPTVEVAGEQNGEKVRFITSSRTVVELI</sequence>
<organism evidence="1 2">
    <name type="scientific">Mycolicibacterium conceptionense</name>
    <dbReference type="NCBI Taxonomy" id="451644"/>
    <lineage>
        <taxon>Bacteria</taxon>
        <taxon>Bacillati</taxon>
        <taxon>Actinomycetota</taxon>
        <taxon>Actinomycetes</taxon>
        <taxon>Mycobacteriales</taxon>
        <taxon>Mycobacteriaceae</taxon>
        <taxon>Mycolicibacterium</taxon>
    </lineage>
</organism>
<proteinExistence type="predicted"/>
<gene>
    <name evidence="1" type="ORF">ACT17_14680</name>
</gene>
<evidence type="ECO:0000313" key="1">
    <source>
        <dbReference type="EMBL" id="KMV17540.1"/>
    </source>
</evidence>
<dbReference type="Proteomes" id="UP000037594">
    <property type="component" value="Unassembled WGS sequence"/>
</dbReference>